<keyword evidence="5" id="KW-0704">Schiff base</keyword>
<dbReference type="PANTHER" id="PTHR43699:SF1">
    <property type="entry name" value="3-DEHYDROQUINATE DEHYDRATASE"/>
    <property type="match status" value="1"/>
</dbReference>
<comment type="caution">
    <text evidence="6">The sequence shown here is derived from an EMBL/GenBank/DDBJ whole genome shotgun (WGS) entry which is preliminary data.</text>
</comment>
<dbReference type="SUPFAM" id="SSF51569">
    <property type="entry name" value="Aldolase"/>
    <property type="match status" value="1"/>
</dbReference>
<evidence type="ECO:0000313" key="7">
    <source>
        <dbReference type="Proteomes" id="UP001597244"/>
    </source>
</evidence>
<dbReference type="Gene3D" id="3.20.20.70">
    <property type="entry name" value="Aldolase class I"/>
    <property type="match status" value="1"/>
</dbReference>
<reference evidence="7" key="1">
    <citation type="journal article" date="2019" name="Int. J. Syst. Evol. Microbiol.">
        <title>The Global Catalogue of Microorganisms (GCM) 10K type strain sequencing project: providing services to taxonomists for standard genome sequencing and annotation.</title>
        <authorList>
            <consortium name="The Broad Institute Genomics Platform"/>
            <consortium name="The Broad Institute Genome Sequencing Center for Infectious Disease"/>
            <person name="Wu L."/>
            <person name="Ma J."/>
        </authorList>
    </citation>
    <scope>NUCLEOTIDE SEQUENCE [LARGE SCALE GENOMIC DNA]</scope>
    <source>
        <strain evidence="7">CCM 8951</strain>
    </source>
</reference>
<proteinExistence type="predicted"/>
<dbReference type="CDD" id="cd00502">
    <property type="entry name" value="DHQase_I"/>
    <property type="match status" value="1"/>
</dbReference>
<protein>
    <recommendedName>
        <fullName evidence="2">3-dehydroquinate dehydratase</fullName>
        <ecNumber evidence="2">4.2.1.10</ecNumber>
    </recommendedName>
</protein>
<dbReference type="EC" id="4.2.1.10" evidence="2"/>
<dbReference type="InterPro" id="IPR001381">
    <property type="entry name" value="DHquinase_I"/>
</dbReference>
<evidence type="ECO:0000256" key="1">
    <source>
        <dbReference type="ARBA" id="ARBA00001864"/>
    </source>
</evidence>
<evidence type="ECO:0000256" key="5">
    <source>
        <dbReference type="ARBA" id="ARBA00023270"/>
    </source>
</evidence>
<name>A0ABW4DJU3_9LACO</name>
<sequence length="254" mass="28336">MFKLTTEPAWLGVSITAINLHELTEQIVAIQQLTLRHPLLIEWRLDYWQDWRQLTLKQANQRLRRAFPQQPLLLTLRTSAEGGHMSLNRVNYWQHLLQIGAELEGDLLDIMPAQLPENIAVAQIHRYFQSRLIFSRHVLGPQDYATDLADLLHLGAGAAPADLLKLAILPNSPDEVLDLLQATWQVSQRVEQPIISMSMGDVGRVSRVIGPLFGSVLSFGSVGATSAPGQFALKQLDDLLVDHAIGGPDHETQN</sequence>
<evidence type="ECO:0000313" key="6">
    <source>
        <dbReference type="EMBL" id="MFD1464932.1"/>
    </source>
</evidence>
<dbReference type="Proteomes" id="UP001597244">
    <property type="component" value="Unassembled WGS sequence"/>
</dbReference>
<organism evidence="6 7">
    <name type="scientific">Lapidilactobacillus mulanensis</name>
    <dbReference type="NCBI Taxonomy" id="2485999"/>
    <lineage>
        <taxon>Bacteria</taxon>
        <taxon>Bacillati</taxon>
        <taxon>Bacillota</taxon>
        <taxon>Bacilli</taxon>
        <taxon>Lactobacillales</taxon>
        <taxon>Lactobacillaceae</taxon>
        <taxon>Lapidilactobacillus</taxon>
    </lineage>
</organism>
<gene>
    <name evidence="6" type="ORF">ACFQ4L_02345</name>
</gene>
<evidence type="ECO:0000256" key="4">
    <source>
        <dbReference type="ARBA" id="ARBA00023239"/>
    </source>
</evidence>
<dbReference type="RefSeq" id="WP_125576190.1">
    <property type="nucleotide sequence ID" value="NZ_JBHTOF010000020.1"/>
</dbReference>
<evidence type="ECO:0000256" key="3">
    <source>
        <dbReference type="ARBA" id="ARBA00023141"/>
    </source>
</evidence>
<dbReference type="InterPro" id="IPR013785">
    <property type="entry name" value="Aldolase_TIM"/>
</dbReference>
<comment type="catalytic activity">
    <reaction evidence="1">
        <text>3-dehydroquinate = 3-dehydroshikimate + H2O</text>
        <dbReference type="Rhea" id="RHEA:21096"/>
        <dbReference type="ChEBI" id="CHEBI:15377"/>
        <dbReference type="ChEBI" id="CHEBI:16630"/>
        <dbReference type="ChEBI" id="CHEBI:32364"/>
        <dbReference type="EC" id="4.2.1.10"/>
    </reaction>
</comment>
<keyword evidence="3" id="KW-0028">Amino-acid biosynthesis</keyword>
<evidence type="ECO:0000256" key="2">
    <source>
        <dbReference type="ARBA" id="ARBA00012060"/>
    </source>
</evidence>
<dbReference type="PANTHER" id="PTHR43699">
    <property type="entry name" value="3-DEHYDROQUINATE DEHYDRATASE"/>
    <property type="match status" value="1"/>
</dbReference>
<keyword evidence="7" id="KW-1185">Reference proteome</keyword>
<keyword evidence="3" id="KW-0057">Aromatic amino acid biosynthesis</keyword>
<accession>A0ABW4DJU3</accession>
<keyword evidence="4" id="KW-0456">Lyase</keyword>
<dbReference type="EMBL" id="JBHTOF010000020">
    <property type="protein sequence ID" value="MFD1464932.1"/>
    <property type="molecule type" value="Genomic_DNA"/>
</dbReference>
<dbReference type="Pfam" id="PF01487">
    <property type="entry name" value="DHquinase_I"/>
    <property type="match status" value="1"/>
</dbReference>
<dbReference type="InterPro" id="IPR050146">
    <property type="entry name" value="Type-I_3-dehydroquinase"/>
</dbReference>